<name>A0A6G9H111_9ACTN</name>
<sequence length="216" mass="22796">MRLFAAVLPPDLVVDELALAVRPLRALGRGGAVPVRWTGEAGWHFTLAFMGEVDDAVVPELTARLAEAAYRTGPFSLRVHGSGHFGDRALWAGAAGDLDRLRLLAERADAAARRAGVPMEEHRRYQPHLTLARTERARGADGAGGDDLRPYVEALAGFEGAAWEVSEVALVRSRLPGTGPVGWGPGQEPRYETVARCPLGPGDGGPPAEGPAGAGR</sequence>
<evidence type="ECO:0000256" key="3">
    <source>
        <dbReference type="SAM" id="MobiDB-lite"/>
    </source>
</evidence>
<feature type="compositionally biased region" description="Gly residues" evidence="3">
    <location>
        <begin position="201"/>
        <end position="216"/>
    </location>
</feature>
<comment type="catalytic activity">
    <reaction evidence="2">
        <text>a 3'-end 2',3'-cyclophospho-ribonucleotide-RNA + H2O = a 3'-end 2'-phospho-ribonucleotide-RNA + H(+)</text>
        <dbReference type="Rhea" id="RHEA:11828"/>
        <dbReference type="Rhea" id="RHEA-COMP:10464"/>
        <dbReference type="Rhea" id="RHEA-COMP:17353"/>
        <dbReference type="ChEBI" id="CHEBI:15377"/>
        <dbReference type="ChEBI" id="CHEBI:15378"/>
        <dbReference type="ChEBI" id="CHEBI:83064"/>
        <dbReference type="ChEBI" id="CHEBI:173113"/>
        <dbReference type="EC" id="3.1.4.58"/>
    </reaction>
</comment>
<keyword evidence="1 2" id="KW-0378">Hydrolase</keyword>
<dbReference type="EMBL" id="CP050177">
    <property type="protein sequence ID" value="QIQ04223.1"/>
    <property type="molecule type" value="Genomic_DNA"/>
</dbReference>
<feature type="active site" description="Proton donor" evidence="2">
    <location>
        <position position="44"/>
    </location>
</feature>
<dbReference type="Gene3D" id="3.90.1140.10">
    <property type="entry name" value="Cyclic phosphodiesterase"/>
    <property type="match status" value="1"/>
</dbReference>
<dbReference type="GO" id="GO:0008664">
    <property type="term" value="F:RNA 2',3'-cyclic 3'-phosphodiesterase activity"/>
    <property type="evidence" value="ECO:0007669"/>
    <property type="project" value="UniProtKB-EC"/>
</dbReference>
<gene>
    <name evidence="4" type="primary">thpR</name>
    <name evidence="4" type="ORF">HA039_19630</name>
</gene>
<feature type="active site" description="Proton acceptor" evidence="2">
    <location>
        <position position="128"/>
    </location>
</feature>
<dbReference type="NCBIfam" id="TIGR02258">
    <property type="entry name" value="2_5_ligase"/>
    <property type="match status" value="1"/>
</dbReference>
<accession>A0A6G9H111</accession>
<evidence type="ECO:0000313" key="5">
    <source>
        <dbReference type="Proteomes" id="UP000501179"/>
    </source>
</evidence>
<dbReference type="KEGG" id="slia:HA039_19630"/>
<proteinExistence type="inferred from homology"/>
<dbReference type="PANTHER" id="PTHR35561">
    <property type="entry name" value="RNA 2',3'-CYCLIC PHOSPHODIESTERASE"/>
    <property type="match status" value="1"/>
</dbReference>
<dbReference type="AlphaFoldDB" id="A0A6G9H111"/>
<dbReference type="HAMAP" id="MF_01940">
    <property type="entry name" value="RNA_CPDase"/>
    <property type="match status" value="1"/>
</dbReference>
<dbReference type="SUPFAM" id="SSF55144">
    <property type="entry name" value="LigT-like"/>
    <property type="match status" value="1"/>
</dbReference>
<evidence type="ECO:0000313" key="4">
    <source>
        <dbReference type="EMBL" id="QIQ04223.1"/>
    </source>
</evidence>
<comment type="similarity">
    <text evidence="2">Belongs to the 2H phosphoesterase superfamily. ThpR family.</text>
</comment>
<protein>
    <recommendedName>
        <fullName evidence="2">RNA 2',3'-cyclic phosphodiesterase</fullName>
        <shortName evidence="2">RNA 2',3'-CPDase</shortName>
        <ecNumber evidence="2">3.1.4.58</ecNumber>
    </recommendedName>
</protein>
<dbReference type="RefSeq" id="WP_167031579.1">
    <property type="nucleotide sequence ID" value="NZ_CP050177.1"/>
</dbReference>
<feature type="short sequence motif" description="HXTX 1" evidence="2">
    <location>
        <begin position="44"/>
        <end position="47"/>
    </location>
</feature>
<evidence type="ECO:0000256" key="1">
    <source>
        <dbReference type="ARBA" id="ARBA00022801"/>
    </source>
</evidence>
<dbReference type="EC" id="3.1.4.58" evidence="2"/>
<dbReference type="InterPro" id="IPR004175">
    <property type="entry name" value="RNA_CPDase"/>
</dbReference>
<dbReference type="GO" id="GO:0004113">
    <property type="term" value="F:2',3'-cyclic-nucleotide 3'-phosphodiesterase activity"/>
    <property type="evidence" value="ECO:0007669"/>
    <property type="project" value="InterPro"/>
</dbReference>
<dbReference type="InterPro" id="IPR009097">
    <property type="entry name" value="Cyclic_Pdiesterase"/>
</dbReference>
<dbReference type="Proteomes" id="UP000501179">
    <property type="component" value="Chromosome"/>
</dbReference>
<dbReference type="PANTHER" id="PTHR35561:SF1">
    <property type="entry name" value="RNA 2',3'-CYCLIC PHOSPHODIESTERASE"/>
    <property type="match status" value="1"/>
</dbReference>
<evidence type="ECO:0000256" key="2">
    <source>
        <dbReference type="HAMAP-Rule" id="MF_01940"/>
    </source>
</evidence>
<organism evidence="4 5">
    <name type="scientific">Streptomyces liangshanensis</name>
    <dbReference type="NCBI Taxonomy" id="2717324"/>
    <lineage>
        <taxon>Bacteria</taxon>
        <taxon>Bacillati</taxon>
        <taxon>Actinomycetota</taxon>
        <taxon>Actinomycetes</taxon>
        <taxon>Kitasatosporales</taxon>
        <taxon>Streptomycetaceae</taxon>
        <taxon>Streptomyces</taxon>
    </lineage>
</organism>
<keyword evidence="5" id="KW-1185">Reference proteome</keyword>
<feature type="short sequence motif" description="HXTX 2" evidence="2">
    <location>
        <begin position="128"/>
        <end position="131"/>
    </location>
</feature>
<feature type="region of interest" description="Disordered" evidence="3">
    <location>
        <begin position="176"/>
        <end position="216"/>
    </location>
</feature>
<comment type="function">
    <text evidence="2">Hydrolyzes RNA 2',3'-cyclic phosphodiester to an RNA 2'-phosphomonoester.</text>
</comment>
<reference evidence="4 5" key="1">
    <citation type="submission" date="2020-03" db="EMBL/GenBank/DDBJ databases">
        <title>A novel species.</title>
        <authorList>
            <person name="Gao J."/>
        </authorList>
    </citation>
    <scope>NUCLEOTIDE SEQUENCE [LARGE SCALE GENOMIC DNA]</scope>
    <source>
        <strain evidence="4 5">QMT-12</strain>
    </source>
</reference>
<dbReference type="Pfam" id="PF13563">
    <property type="entry name" value="2_5_RNA_ligase2"/>
    <property type="match status" value="1"/>
</dbReference>